<evidence type="ECO:0000313" key="1">
    <source>
        <dbReference type="EnsemblProtists" id="PYU1_T010461"/>
    </source>
</evidence>
<name>K3WZR2_GLOUD</name>
<sequence length="182" mass="21429">MSHLTDPRQTYPPSVRRMRVQYDLQQQLAKAEMLEGYETNKTYVRRYDQKREYMVKHSGAFEKCERAYLGETMPTPEIPFAQEFLGIKSVKGIVCEHWIHSYVNVRVHIYSDVKMHVPIRLTEENFVGDVPTMLLTYDLENVDVGPQSVTDFAIPRGYAHKECTRNVGGFPYIHVFHYYLRF</sequence>
<dbReference type="EnsemblProtists" id="PYU1_T010461">
    <property type="protein sequence ID" value="PYU1_T010461"/>
    <property type="gene ID" value="PYU1_G010439"/>
</dbReference>
<dbReference type="Proteomes" id="UP000019132">
    <property type="component" value="Unassembled WGS sequence"/>
</dbReference>
<proteinExistence type="predicted"/>
<keyword evidence="2" id="KW-1185">Reference proteome</keyword>
<dbReference type="HOGENOM" id="CLU_1263785_0_0_1"/>
<dbReference type="VEuPathDB" id="FungiDB:PYU1_G010439"/>
<reference evidence="1" key="3">
    <citation type="submission" date="2015-02" db="UniProtKB">
        <authorList>
            <consortium name="EnsemblProtists"/>
        </authorList>
    </citation>
    <scope>IDENTIFICATION</scope>
    <source>
        <strain evidence="1">DAOM BR144</strain>
    </source>
</reference>
<evidence type="ECO:0000313" key="2">
    <source>
        <dbReference type="Proteomes" id="UP000019132"/>
    </source>
</evidence>
<accession>K3WZR2</accession>
<dbReference type="OMA" id="KKCERAY"/>
<reference evidence="2" key="1">
    <citation type="journal article" date="2010" name="Genome Biol.">
        <title>Genome sequence of the necrotrophic plant pathogen Pythium ultimum reveals original pathogenicity mechanisms and effector repertoire.</title>
        <authorList>
            <person name="Levesque C.A."/>
            <person name="Brouwer H."/>
            <person name="Cano L."/>
            <person name="Hamilton J.P."/>
            <person name="Holt C."/>
            <person name="Huitema E."/>
            <person name="Raffaele S."/>
            <person name="Robideau G.P."/>
            <person name="Thines M."/>
            <person name="Win J."/>
            <person name="Zerillo M.M."/>
            <person name="Beakes G.W."/>
            <person name="Boore J.L."/>
            <person name="Busam D."/>
            <person name="Dumas B."/>
            <person name="Ferriera S."/>
            <person name="Fuerstenberg S.I."/>
            <person name="Gachon C.M."/>
            <person name="Gaulin E."/>
            <person name="Govers F."/>
            <person name="Grenville-Briggs L."/>
            <person name="Horner N."/>
            <person name="Hostetler J."/>
            <person name="Jiang R.H."/>
            <person name="Johnson J."/>
            <person name="Krajaejun T."/>
            <person name="Lin H."/>
            <person name="Meijer H.J."/>
            <person name="Moore B."/>
            <person name="Morris P."/>
            <person name="Phuntmart V."/>
            <person name="Puiu D."/>
            <person name="Shetty J."/>
            <person name="Stajich J.E."/>
            <person name="Tripathy S."/>
            <person name="Wawra S."/>
            <person name="van West P."/>
            <person name="Whitty B.R."/>
            <person name="Coutinho P.M."/>
            <person name="Henrissat B."/>
            <person name="Martin F."/>
            <person name="Thomas P.D."/>
            <person name="Tyler B.M."/>
            <person name="De Vries R.P."/>
            <person name="Kamoun S."/>
            <person name="Yandell M."/>
            <person name="Tisserat N."/>
            <person name="Buell C.R."/>
        </authorList>
    </citation>
    <scope>NUCLEOTIDE SEQUENCE</scope>
    <source>
        <strain evidence="2">DAOM:BR144</strain>
    </source>
</reference>
<dbReference type="EMBL" id="GL376596">
    <property type="status" value="NOT_ANNOTATED_CDS"/>
    <property type="molecule type" value="Genomic_DNA"/>
</dbReference>
<dbReference type="eggNOG" id="ENOG502S0YG">
    <property type="taxonomic scope" value="Eukaryota"/>
</dbReference>
<protein>
    <submittedName>
        <fullName evidence="1">Uncharacterized protein</fullName>
    </submittedName>
</protein>
<organism evidence="1 2">
    <name type="scientific">Globisporangium ultimum (strain ATCC 200006 / CBS 805.95 / DAOM BR144)</name>
    <name type="common">Pythium ultimum</name>
    <dbReference type="NCBI Taxonomy" id="431595"/>
    <lineage>
        <taxon>Eukaryota</taxon>
        <taxon>Sar</taxon>
        <taxon>Stramenopiles</taxon>
        <taxon>Oomycota</taxon>
        <taxon>Peronosporomycetes</taxon>
        <taxon>Pythiales</taxon>
        <taxon>Pythiaceae</taxon>
        <taxon>Globisporangium</taxon>
    </lineage>
</organism>
<dbReference type="AlphaFoldDB" id="K3WZR2"/>
<dbReference type="InParanoid" id="K3WZR2"/>
<reference evidence="2" key="2">
    <citation type="submission" date="2010-04" db="EMBL/GenBank/DDBJ databases">
        <authorList>
            <person name="Buell R."/>
            <person name="Hamilton J."/>
            <person name="Hostetler J."/>
        </authorList>
    </citation>
    <scope>NUCLEOTIDE SEQUENCE [LARGE SCALE GENOMIC DNA]</scope>
    <source>
        <strain evidence="2">DAOM:BR144</strain>
    </source>
</reference>